<reference evidence="1 2" key="1">
    <citation type="submission" date="2023-03" db="EMBL/GenBank/DDBJ databases">
        <title>High recombination rates correlate with genetic variation in Cardiocondyla obscurior ants.</title>
        <authorList>
            <person name="Errbii M."/>
        </authorList>
    </citation>
    <scope>NUCLEOTIDE SEQUENCE [LARGE SCALE GENOMIC DNA]</scope>
    <source>
        <strain evidence="1">Alpha-2009</strain>
        <tissue evidence="1">Whole body</tissue>
    </source>
</reference>
<evidence type="ECO:0000313" key="2">
    <source>
        <dbReference type="Proteomes" id="UP001430953"/>
    </source>
</evidence>
<proteinExistence type="predicted"/>
<name>A0AAW2GGF5_9HYME</name>
<sequence>MHLRISKLVIRARRPRRALIPLESTRTIRTFPTTKSIVYRILLGDQYDYLFLRDNKSIESTCDLIREAVDPDKFHLHCFPTNKSNAVIFLVNFIQSTYILINRASSVGASNSKVQQEPP</sequence>
<evidence type="ECO:0000313" key="1">
    <source>
        <dbReference type="EMBL" id="KAL0127314.1"/>
    </source>
</evidence>
<dbReference type="AlphaFoldDB" id="A0AAW2GGF5"/>
<protein>
    <submittedName>
        <fullName evidence="1">Uncharacterized protein</fullName>
    </submittedName>
</protein>
<dbReference type="Proteomes" id="UP001430953">
    <property type="component" value="Unassembled WGS sequence"/>
</dbReference>
<organism evidence="1 2">
    <name type="scientific">Cardiocondyla obscurior</name>
    <dbReference type="NCBI Taxonomy" id="286306"/>
    <lineage>
        <taxon>Eukaryota</taxon>
        <taxon>Metazoa</taxon>
        <taxon>Ecdysozoa</taxon>
        <taxon>Arthropoda</taxon>
        <taxon>Hexapoda</taxon>
        <taxon>Insecta</taxon>
        <taxon>Pterygota</taxon>
        <taxon>Neoptera</taxon>
        <taxon>Endopterygota</taxon>
        <taxon>Hymenoptera</taxon>
        <taxon>Apocrita</taxon>
        <taxon>Aculeata</taxon>
        <taxon>Formicoidea</taxon>
        <taxon>Formicidae</taxon>
        <taxon>Myrmicinae</taxon>
        <taxon>Cardiocondyla</taxon>
    </lineage>
</organism>
<accession>A0AAW2GGF5</accession>
<dbReference type="EMBL" id="JADYXP020000004">
    <property type="protein sequence ID" value="KAL0127314.1"/>
    <property type="molecule type" value="Genomic_DNA"/>
</dbReference>
<gene>
    <name evidence="1" type="ORF">PUN28_005538</name>
</gene>
<comment type="caution">
    <text evidence="1">The sequence shown here is derived from an EMBL/GenBank/DDBJ whole genome shotgun (WGS) entry which is preliminary data.</text>
</comment>
<keyword evidence="2" id="KW-1185">Reference proteome</keyword>